<evidence type="ECO:0000256" key="1">
    <source>
        <dbReference type="ARBA" id="ARBA00004370"/>
    </source>
</evidence>
<dbReference type="RefSeq" id="WP_027946073.1">
    <property type="nucleotide sequence ID" value="NZ_BSTI01000005.1"/>
</dbReference>
<protein>
    <recommendedName>
        <fullName evidence="5">Mce-associated membrane protein</fullName>
    </recommendedName>
</protein>
<dbReference type="PANTHER" id="PTHR37042:SF4">
    <property type="entry name" value="OUTER MEMBRANE PROTEIN RV1973"/>
    <property type="match status" value="1"/>
</dbReference>
<proteinExistence type="predicted"/>
<comment type="caution">
    <text evidence="3">The sequence shown here is derived from an EMBL/GenBank/DDBJ whole genome shotgun (WGS) entry which is preliminary data.</text>
</comment>
<reference evidence="3" key="1">
    <citation type="submission" date="2023-03" db="EMBL/GenBank/DDBJ databases">
        <title>Amycolatopsis taiwanensis NBRC 103393.</title>
        <authorList>
            <person name="Ichikawa N."/>
            <person name="Sato H."/>
            <person name="Tonouchi N."/>
        </authorList>
    </citation>
    <scope>NUCLEOTIDE SEQUENCE</scope>
    <source>
        <strain evidence="3">NBRC 103393</strain>
    </source>
</reference>
<name>A0A9W6R0T7_9PSEU</name>
<keyword evidence="4" id="KW-1185">Reference proteome</keyword>
<sequence length="159" mass="17207">MTTRLLSVLAVLAVLSGAWFGWSWWRSAHDDFAARVQDRDAVLTAASDALVTLNTIDYREAEPAVDRWIRVTTGELGKTLGEDRQAQLDRATANQTQASASVDQAAVVELRGDTARVIAVLDVRLSTKGAPGTSNRSRLNAELTRTPDGWKVDSVQAAS</sequence>
<evidence type="ECO:0008006" key="5">
    <source>
        <dbReference type="Google" id="ProtNLM"/>
    </source>
</evidence>
<dbReference type="Proteomes" id="UP001165136">
    <property type="component" value="Unassembled WGS sequence"/>
</dbReference>
<comment type="subcellular location">
    <subcellularLocation>
        <location evidence="1">Membrane</location>
    </subcellularLocation>
</comment>
<keyword evidence="2" id="KW-0472">Membrane</keyword>
<evidence type="ECO:0000256" key="2">
    <source>
        <dbReference type="ARBA" id="ARBA00023136"/>
    </source>
</evidence>
<organism evidence="3 4">
    <name type="scientific">Amycolatopsis taiwanensis</name>
    <dbReference type="NCBI Taxonomy" id="342230"/>
    <lineage>
        <taxon>Bacteria</taxon>
        <taxon>Bacillati</taxon>
        <taxon>Actinomycetota</taxon>
        <taxon>Actinomycetes</taxon>
        <taxon>Pseudonocardiales</taxon>
        <taxon>Pseudonocardiaceae</taxon>
        <taxon>Amycolatopsis</taxon>
    </lineage>
</organism>
<dbReference type="AlphaFoldDB" id="A0A9W6R0T7"/>
<evidence type="ECO:0000313" key="4">
    <source>
        <dbReference type="Proteomes" id="UP001165136"/>
    </source>
</evidence>
<dbReference type="SUPFAM" id="SSF54427">
    <property type="entry name" value="NTF2-like"/>
    <property type="match status" value="1"/>
</dbReference>
<dbReference type="GO" id="GO:0016020">
    <property type="term" value="C:membrane"/>
    <property type="evidence" value="ECO:0007669"/>
    <property type="project" value="UniProtKB-SubCell"/>
</dbReference>
<dbReference type="InterPro" id="IPR032710">
    <property type="entry name" value="NTF2-like_dom_sf"/>
</dbReference>
<dbReference type="EMBL" id="BSTI01000005">
    <property type="protein sequence ID" value="GLY66345.1"/>
    <property type="molecule type" value="Genomic_DNA"/>
</dbReference>
<accession>A0A9W6R0T7</accession>
<gene>
    <name evidence="3" type="ORF">Atai01_29640</name>
</gene>
<evidence type="ECO:0000313" key="3">
    <source>
        <dbReference type="EMBL" id="GLY66345.1"/>
    </source>
</evidence>
<dbReference type="PANTHER" id="PTHR37042">
    <property type="entry name" value="OUTER MEMBRANE PROTEIN RV1973"/>
    <property type="match status" value="1"/>
</dbReference>